<dbReference type="Proteomes" id="UP000285378">
    <property type="component" value="Unassembled WGS sequence"/>
</dbReference>
<dbReference type="OrthoDB" id="6954816at2"/>
<reference evidence="1 2" key="1">
    <citation type="submission" date="2016-10" db="EMBL/GenBank/DDBJ databases">
        <title>Comparative genome analysis of multiple Pseudomonas spp. focuses on biocontrol and plant growth promoting traits.</title>
        <authorList>
            <person name="Tao X.-Y."/>
            <person name="Taylor C.G."/>
        </authorList>
    </citation>
    <scope>NUCLEOTIDE SEQUENCE [LARGE SCALE GENOMIC DNA]</scope>
    <source>
        <strain evidence="1 2">28B5</strain>
    </source>
</reference>
<sequence length="78" mass="8474">MNKVIHITLRGELQVFADADLNACIREANRLNAERGLASGVRVVECEDGLRMTAADCKAAARSSLRSSRQGARSRGRC</sequence>
<evidence type="ECO:0000313" key="1">
    <source>
        <dbReference type="EMBL" id="RON85050.1"/>
    </source>
</evidence>
<evidence type="ECO:0000313" key="2">
    <source>
        <dbReference type="Proteomes" id="UP000285378"/>
    </source>
</evidence>
<dbReference type="AlphaFoldDB" id="A0A423MKB9"/>
<accession>A0A423MKB9</accession>
<dbReference type="EMBL" id="MOBX01000003">
    <property type="protein sequence ID" value="RON85050.1"/>
    <property type="molecule type" value="Genomic_DNA"/>
</dbReference>
<protein>
    <submittedName>
        <fullName evidence="1">Uncharacterized protein</fullName>
    </submittedName>
</protein>
<gene>
    <name evidence="1" type="ORF">BK670_03900</name>
</gene>
<comment type="caution">
    <text evidence="1">The sequence shown here is derived from an EMBL/GenBank/DDBJ whole genome shotgun (WGS) entry which is preliminary data.</text>
</comment>
<name>A0A423MKB9_PSEFL</name>
<proteinExistence type="predicted"/>
<organism evidence="1 2">
    <name type="scientific">Pseudomonas fluorescens</name>
    <dbReference type="NCBI Taxonomy" id="294"/>
    <lineage>
        <taxon>Bacteria</taxon>
        <taxon>Pseudomonadati</taxon>
        <taxon>Pseudomonadota</taxon>
        <taxon>Gammaproteobacteria</taxon>
        <taxon>Pseudomonadales</taxon>
        <taxon>Pseudomonadaceae</taxon>
        <taxon>Pseudomonas</taxon>
    </lineage>
</organism>